<proteinExistence type="predicted"/>
<dbReference type="Proteomes" id="UP001234798">
    <property type="component" value="Chromosome"/>
</dbReference>
<evidence type="ECO:0000256" key="1">
    <source>
        <dbReference type="SAM" id="MobiDB-lite"/>
    </source>
</evidence>
<protein>
    <submittedName>
        <fullName evidence="2">DUF3182 family protein</fullName>
    </submittedName>
</protein>
<gene>
    <name evidence="2" type="ORF">RAS12_07470</name>
</gene>
<evidence type="ECO:0000313" key="3">
    <source>
        <dbReference type="Proteomes" id="UP001234798"/>
    </source>
</evidence>
<dbReference type="InterPro" id="IPR021519">
    <property type="entry name" value="DUF3182"/>
</dbReference>
<keyword evidence="3" id="KW-1185">Reference proteome</keyword>
<dbReference type="Pfam" id="PF11379">
    <property type="entry name" value="DUF3182"/>
    <property type="match status" value="1"/>
</dbReference>
<reference evidence="2 3" key="1">
    <citation type="submission" date="2023-08" db="EMBL/GenBank/DDBJ databases">
        <title>Achromobacter seleniivolatilans sp. nov., isolated from seleniferous soil.</title>
        <authorList>
            <person name="Zhang S."/>
            <person name="Li K."/>
            <person name="Peng J."/>
            <person name="Zhao Q."/>
            <person name="Wang H."/>
            <person name="Guo Y."/>
        </authorList>
    </citation>
    <scope>NUCLEOTIDE SEQUENCE [LARGE SCALE GENOMIC DNA]</scope>
    <source>
        <strain evidence="2 3">R39</strain>
    </source>
</reference>
<name>A0ABY9M5B0_9BURK</name>
<evidence type="ECO:0000313" key="2">
    <source>
        <dbReference type="EMBL" id="WMD22208.1"/>
    </source>
</evidence>
<dbReference type="SUPFAM" id="SSF56059">
    <property type="entry name" value="Glutathione synthetase ATP-binding domain-like"/>
    <property type="match status" value="1"/>
</dbReference>
<accession>A0ABY9M5B0</accession>
<organism evidence="2 3">
    <name type="scientific">Achromobacter seleniivolatilans</name>
    <dbReference type="NCBI Taxonomy" id="3047478"/>
    <lineage>
        <taxon>Bacteria</taxon>
        <taxon>Pseudomonadati</taxon>
        <taxon>Pseudomonadota</taxon>
        <taxon>Betaproteobacteria</taxon>
        <taxon>Burkholderiales</taxon>
        <taxon>Alcaligenaceae</taxon>
        <taxon>Achromobacter</taxon>
    </lineage>
</organism>
<dbReference type="EMBL" id="CP132976">
    <property type="protein sequence ID" value="WMD22208.1"/>
    <property type="molecule type" value="Genomic_DNA"/>
</dbReference>
<dbReference type="RefSeq" id="WP_306946812.1">
    <property type="nucleotide sequence ID" value="NZ_CP132976.1"/>
</dbReference>
<feature type="compositionally biased region" description="Acidic residues" evidence="1">
    <location>
        <begin position="372"/>
        <end position="383"/>
    </location>
</feature>
<sequence>MTPPSPPPSSDLVVAFPRRADASEHEIASQEALAGRLASLLGRRFDPSYRPSRRRGEPPPYFVPDRTLIGVDRAGRLGINRAADLYGGVAPHSFVAGKSITHGLIDVHAKAPAAWVRELANTLRDVVLSGYTAFTPQDAEAAGLKLLKQGAVRIKPADGIAGRGQVVARNAAELRAGLAEQSAPVMRRLGLVLEEDLKDVVTYSVGWARVGKMEIAYVGTQSLTPDNQGTSVYGGSELRLARGGFDALRALDLSADERLAVDLACHYDAAVSTAYPALFASRRNYDVAFGLAASGEIRSGVLEQSWRAGGASLAELAAMQSFAQSPVMASVRAATRERYGHKEPAPHPERLVFHGVDSSVGHISKSGGVLQETDEENADGGPQ</sequence>
<feature type="region of interest" description="Disordered" evidence="1">
    <location>
        <begin position="360"/>
        <end position="383"/>
    </location>
</feature>